<organism evidence="1 2">
    <name type="scientific">Brassica rapa subsp. trilocularis</name>
    <dbReference type="NCBI Taxonomy" id="1813537"/>
    <lineage>
        <taxon>Eukaryota</taxon>
        <taxon>Viridiplantae</taxon>
        <taxon>Streptophyta</taxon>
        <taxon>Embryophyta</taxon>
        <taxon>Tracheophyta</taxon>
        <taxon>Spermatophyta</taxon>
        <taxon>Magnoliopsida</taxon>
        <taxon>eudicotyledons</taxon>
        <taxon>Gunneridae</taxon>
        <taxon>Pentapetalae</taxon>
        <taxon>rosids</taxon>
        <taxon>malvids</taxon>
        <taxon>Brassicales</taxon>
        <taxon>Brassicaceae</taxon>
        <taxon>Brassiceae</taxon>
        <taxon>Brassica</taxon>
    </lineage>
</organism>
<dbReference type="EMBL" id="JADBGQ010000129">
    <property type="protein sequence ID" value="KAG5373710.1"/>
    <property type="molecule type" value="Genomic_DNA"/>
</dbReference>
<evidence type="ECO:0000313" key="1">
    <source>
        <dbReference type="EMBL" id="KAG5373710.1"/>
    </source>
</evidence>
<reference evidence="1 2" key="1">
    <citation type="submission" date="2021-03" db="EMBL/GenBank/DDBJ databases">
        <authorList>
            <person name="King G.J."/>
            <person name="Bancroft I."/>
            <person name="Baten A."/>
            <person name="Bloomfield J."/>
            <person name="Borpatragohain P."/>
            <person name="He Z."/>
            <person name="Irish N."/>
            <person name="Irwin J."/>
            <person name="Liu K."/>
            <person name="Mauleon R.P."/>
            <person name="Moore J."/>
            <person name="Morris R."/>
            <person name="Ostergaard L."/>
            <person name="Wang B."/>
            <person name="Wells R."/>
        </authorList>
    </citation>
    <scope>NUCLEOTIDE SEQUENCE [LARGE SCALE GENOMIC DNA]</scope>
    <source>
        <strain evidence="1">R-o-18</strain>
        <tissue evidence="1">Leaf</tissue>
    </source>
</reference>
<proteinExistence type="predicted"/>
<accession>A0ABQ7KH38</accession>
<protein>
    <submittedName>
        <fullName evidence="1">Uncharacterized protein</fullName>
    </submittedName>
</protein>
<comment type="caution">
    <text evidence="1">The sequence shown here is derived from an EMBL/GenBank/DDBJ whole genome shotgun (WGS) entry which is preliminary data.</text>
</comment>
<dbReference type="Proteomes" id="UP000823674">
    <property type="component" value="Unassembled WGS sequence"/>
</dbReference>
<evidence type="ECO:0000313" key="2">
    <source>
        <dbReference type="Proteomes" id="UP000823674"/>
    </source>
</evidence>
<gene>
    <name evidence="1" type="primary">A09p022330.1_BraROA</name>
    <name evidence="1" type="ORF">IGI04_042974</name>
</gene>
<keyword evidence="2" id="KW-1185">Reference proteome</keyword>
<feature type="non-terminal residue" evidence="1">
    <location>
        <position position="506"/>
    </location>
</feature>
<sequence length="506" mass="56316">MREKEGSVQLKINQVKIRSDGKQVNVPREGERNKVADLEYSRFSPRRPVPSNRLFYTIVTQKLCPNDFVPVIFKDSFSAGGWTIWVSGDRILPIERRNTMSPGPRFPLLEARSWQEAKFNLVTFMTLTGLSLARHVALPDHGVGLDGQSCSCLIVGWPVGSFISNPGCWTVDRSCSCLIVGRLIDHMSRTVRGCYRGGIRASQNESQKALGKPVTSSDRICDRYSTEKASSVQSAILYDCDAEALSNSIRPTQSVEVLLDTLPGSPKNCPEARGGSVRVQISLSRPVNFFMVKPRLCPRQYQSIPVQSRRPLGFGQVFSDQPAASRLEHCELVPVIFKDSFSAGGWTIWVTLLVLRVLGHIGRTTGAMCFFGLVPSGFKETPYLLDREDSERRDHGLWLSDYTTSVVEGYGTLEFPLLEARSWQEAKSNFVTVSLGKDDRIASCWTLGPPVSWTKVYDSDRIAPSPSRSASGPWCWVGQSVMFLFDCWLAGWPFISNPWCGSSVGH</sequence>
<name>A0ABQ7KH38_BRACM</name>